<protein>
    <submittedName>
        <fullName evidence="1">Uncharacterized protein</fullName>
    </submittedName>
</protein>
<proteinExistence type="predicted"/>
<evidence type="ECO:0000313" key="2">
    <source>
        <dbReference type="Proteomes" id="UP000290407"/>
    </source>
</evidence>
<dbReference type="RefSeq" id="WP_129601897.1">
    <property type="nucleotide sequence ID" value="NZ_SBLB01000003.1"/>
</dbReference>
<dbReference type="EMBL" id="SBLB01000003">
    <property type="protein sequence ID" value="RYC69653.1"/>
    <property type="molecule type" value="Genomic_DNA"/>
</dbReference>
<sequence length="126" mass="14316">MPIITNINPEHRTICQIASFGSNDILIGRSGSKSQGFYDSINLMQATEEEMKQVNEAGLLDVTTPQLNDMMDQRDMIHIRFETKESLAKVIRQLTEIHDDMPDGYVSKYRTFTMTLEQPSGSSDKE</sequence>
<name>A0A4Q2UJI7_9BACT</name>
<accession>A0A4Q2UJI7</accession>
<gene>
    <name evidence="1" type="ORF">EQG79_13715</name>
</gene>
<organism evidence="1 2">
    <name type="scientific">Spirosoma sordidisoli</name>
    <dbReference type="NCBI Taxonomy" id="2502893"/>
    <lineage>
        <taxon>Bacteria</taxon>
        <taxon>Pseudomonadati</taxon>
        <taxon>Bacteroidota</taxon>
        <taxon>Cytophagia</taxon>
        <taxon>Cytophagales</taxon>
        <taxon>Cytophagaceae</taxon>
        <taxon>Spirosoma</taxon>
    </lineage>
</organism>
<dbReference type="AlphaFoldDB" id="A0A4Q2UJI7"/>
<evidence type="ECO:0000313" key="1">
    <source>
        <dbReference type="EMBL" id="RYC69653.1"/>
    </source>
</evidence>
<comment type="caution">
    <text evidence="1">The sequence shown here is derived from an EMBL/GenBank/DDBJ whole genome shotgun (WGS) entry which is preliminary data.</text>
</comment>
<keyword evidence="2" id="KW-1185">Reference proteome</keyword>
<reference evidence="1 2" key="1">
    <citation type="submission" date="2019-01" db="EMBL/GenBank/DDBJ databases">
        <title>Spirosoma flava sp. nov., a propanil-degrading bacterium isolated from herbicide-contaminated soil.</title>
        <authorList>
            <person name="Zhang L."/>
            <person name="Jiang J.-D."/>
        </authorList>
    </citation>
    <scope>NUCLEOTIDE SEQUENCE [LARGE SCALE GENOMIC DNA]</scope>
    <source>
        <strain evidence="1 2">TY50</strain>
    </source>
</reference>
<dbReference type="Proteomes" id="UP000290407">
    <property type="component" value="Unassembled WGS sequence"/>
</dbReference>